<organism evidence="1 2">
    <name type="scientific">Pseudomonas neuropathica</name>
    <dbReference type="NCBI Taxonomy" id="2730425"/>
    <lineage>
        <taxon>Bacteria</taxon>
        <taxon>Pseudomonadati</taxon>
        <taxon>Pseudomonadota</taxon>
        <taxon>Gammaproteobacteria</taxon>
        <taxon>Pseudomonadales</taxon>
        <taxon>Pseudomonadaceae</taxon>
        <taxon>Pseudomonas</taxon>
    </lineage>
</organism>
<name>A0ABS0BS09_9PSED</name>
<reference evidence="1 2" key="1">
    <citation type="submission" date="2020-08" db="EMBL/GenBank/DDBJ databases">
        <title>Description of novel Pseudomonas species.</title>
        <authorList>
            <person name="Duman M."/>
            <person name="Mulet M."/>
            <person name="Altun S."/>
            <person name="Saticioglu I.B."/>
            <person name="Lalucat J."/>
            <person name="Garcia-Valdes E."/>
        </authorList>
    </citation>
    <scope>NUCLEOTIDE SEQUENCE [LARGE SCALE GENOMIC DNA]</scope>
    <source>
        <strain evidence="1 2">P155</strain>
    </source>
</reference>
<feature type="non-terminal residue" evidence="1">
    <location>
        <position position="63"/>
    </location>
</feature>
<comment type="caution">
    <text evidence="1">The sequence shown here is derived from an EMBL/GenBank/DDBJ whole genome shotgun (WGS) entry which is preliminary data.</text>
</comment>
<dbReference type="RefSeq" id="WP_194936556.1">
    <property type="nucleotide sequence ID" value="NZ_JACOPX010000033.1"/>
</dbReference>
<accession>A0ABS0BS09</accession>
<proteinExistence type="predicted"/>
<dbReference type="Proteomes" id="UP000722111">
    <property type="component" value="Unassembled WGS sequence"/>
</dbReference>
<dbReference type="EMBL" id="JACOPX010000033">
    <property type="protein sequence ID" value="MBF6037216.1"/>
    <property type="molecule type" value="Genomic_DNA"/>
</dbReference>
<evidence type="ECO:0000313" key="2">
    <source>
        <dbReference type="Proteomes" id="UP000722111"/>
    </source>
</evidence>
<evidence type="ECO:0000313" key="1">
    <source>
        <dbReference type="EMBL" id="MBF6037216.1"/>
    </source>
</evidence>
<keyword evidence="2" id="KW-1185">Reference proteome</keyword>
<protein>
    <submittedName>
        <fullName evidence="1">Uncharacterized protein</fullName>
    </submittedName>
</protein>
<gene>
    <name evidence="1" type="ORF">H8F23_28530</name>
</gene>
<sequence length="63" mass="6766">MPSHKRFRFPPLTEGNTPLAVLRPLLIPGMVEPVQDGDGGISIKVATNDPDGVLCVINPYLPT</sequence>